<sequence>MSWFGDPLITSSIFLCLFLVLGLIKILNKLWWTPTHLQCLMASQGIKGPPYRFIHGNNKDISNIQKEAMSRPKSLSHDAFRAILPHMYSWTKIYGKNYLQWDGPEPLLVVTEPELCKEILNNKDDAYPKSTVNPYVKMLLGDGLVTAQDGEKWAKLRKLANHTFHGESLKSMIPAMITSTETMLEGWKNHQGKEIEVFEEFRLLTSDVISRTAFGSSYSEGKNIFEMLFKISCLTMKSARFKPRFPGLRFLRFSSESEIEKLEKVIRDSIIEIIKTRETKAMNEEEEDRFGRDFLGLLLKAHHDTNSNQRISVDDVVDECKTFYLAGHESTASFLAWTVFLLAHHTDWQEEARKEVLQLFGKQTPNPDGIAKLKTMSMIMNESLRLGKFILPANLELFIPFLAVHYDPEIWGQDVQLFKPERFSEGVAKATKDNLGAFLPFGLGPRICVGLNFATTEAKIALSMILQRYSFALSPAYVHSPSQYLTIRPQHGVQVILHSL</sequence>
<comment type="cofactor">
    <cofactor evidence="11">
        <name>heme</name>
        <dbReference type="ChEBI" id="CHEBI:30413"/>
    </cofactor>
</comment>
<dbReference type="InterPro" id="IPR018247">
    <property type="entry name" value="EF_Hand_1_Ca_BS"/>
</dbReference>
<dbReference type="GO" id="GO:0016020">
    <property type="term" value="C:membrane"/>
    <property type="evidence" value="ECO:0007669"/>
    <property type="project" value="UniProtKB-SubCell"/>
</dbReference>
<accession>A0AAW1XF01</accession>
<evidence type="ECO:0000256" key="9">
    <source>
        <dbReference type="ARBA" id="ARBA00023033"/>
    </source>
</evidence>
<keyword evidence="8 11" id="KW-0408">Iron</keyword>
<protein>
    <recommendedName>
        <fullName evidence="16">Cytochrome P450</fullName>
    </recommendedName>
</protein>
<evidence type="ECO:0008006" key="16">
    <source>
        <dbReference type="Google" id="ProtNLM"/>
    </source>
</evidence>
<comment type="caution">
    <text evidence="14">The sequence shown here is derived from an EMBL/GenBank/DDBJ whole genome shotgun (WGS) entry which is preliminary data.</text>
</comment>
<dbReference type="PRINTS" id="PR00463">
    <property type="entry name" value="EP450I"/>
</dbReference>
<evidence type="ECO:0000256" key="2">
    <source>
        <dbReference type="ARBA" id="ARBA00010617"/>
    </source>
</evidence>
<proteinExistence type="inferred from homology"/>
<keyword evidence="4 13" id="KW-0812">Transmembrane</keyword>
<dbReference type="GO" id="GO:0020037">
    <property type="term" value="F:heme binding"/>
    <property type="evidence" value="ECO:0007669"/>
    <property type="project" value="InterPro"/>
</dbReference>
<comment type="similarity">
    <text evidence="2 12">Belongs to the cytochrome P450 family.</text>
</comment>
<dbReference type="AlphaFoldDB" id="A0AAW1XF01"/>
<evidence type="ECO:0000256" key="10">
    <source>
        <dbReference type="ARBA" id="ARBA00023136"/>
    </source>
</evidence>
<dbReference type="PANTHER" id="PTHR24282">
    <property type="entry name" value="CYTOCHROME P450 FAMILY MEMBER"/>
    <property type="match status" value="1"/>
</dbReference>
<dbReference type="Proteomes" id="UP001457282">
    <property type="component" value="Unassembled WGS sequence"/>
</dbReference>
<evidence type="ECO:0000256" key="12">
    <source>
        <dbReference type="RuleBase" id="RU000461"/>
    </source>
</evidence>
<keyword evidence="3 11" id="KW-0349">Heme</keyword>
<evidence type="ECO:0000256" key="11">
    <source>
        <dbReference type="PIRSR" id="PIRSR602401-1"/>
    </source>
</evidence>
<dbReference type="InterPro" id="IPR017972">
    <property type="entry name" value="Cyt_P450_CS"/>
</dbReference>
<dbReference type="PRINTS" id="PR00385">
    <property type="entry name" value="P450"/>
</dbReference>
<dbReference type="InterPro" id="IPR001128">
    <property type="entry name" value="Cyt_P450"/>
</dbReference>
<evidence type="ECO:0000256" key="7">
    <source>
        <dbReference type="ARBA" id="ARBA00023002"/>
    </source>
</evidence>
<evidence type="ECO:0000256" key="8">
    <source>
        <dbReference type="ARBA" id="ARBA00023004"/>
    </source>
</evidence>
<dbReference type="GO" id="GO:0016705">
    <property type="term" value="F:oxidoreductase activity, acting on paired donors, with incorporation or reduction of molecular oxygen"/>
    <property type="evidence" value="ECO:0007669"/>
    <property type="project" value="InterPro"/>
</dbReference>
<evidence type="ECO:0000256" key="4">
    <source>
        <dbReference type="ARBA" id="ARBA00022692"/>
    </source>
</evidence>
<dbReference type="InterPro" id="IPR036396">
    <property type="entry name" value="Cyt_P450_sf"/>
</dbReference>
<dbReference type="InterPro" id="IPR050665">
    <property type="entry name" value="Cytochrome_P450_Monooxygen"/>
</dbReference>
<dbReference type="GO" id="GO:0004497">
    <property type="term" value="F:monooxygenase activity"/>
    <property type="evidence" value="ECO:0007669"/>
    <property type="project" value="UniProtKB-KW"/>
</dbReference>
<keyword evidence="6 13" id="KW-1133">Transmembrane helix</keyword>
<reference evidence="14 15" key="1">
    <citation type="journal article" date="2023" name="G3 (Bethesda)">
        <title>A chromosome-length genome assembly and annotation of blackberry (Rubus argutus, cv. 'Hillquist').</title>
        <authorList>
            <person name="Bruna T."/>
            <person name="Aryal R."/>
            <person name="Dudchenko O."/>
            <person name="Sargent D.J."/>
            <person name="Mead D."/>
            <person name="Buti M."/>
            <person name="Cavallini A."/>
            <person name="Hytonen T."/>
            <person name="Andres J."/>
            <person name="Pham M."/>
            <person name="Weisz D."/>
            <person name="Mascagni F."/>
            <person name="Usai G."/>
            <person name="Natali L."/>
            <person name="Bassil N."/>
            <person name="Fernandez G.E."/>
            <person name="Lomsadze A."/>
            <person name="Armour M."/>
            <person name="Olukolu B."/>
            <person name="Poorten T."/>
            <person name="Britton C."/>
            <person name="Davik J."/>
            <person name="Ashrafi H."/>
            <person name="Aiden E.L."/>
            <person name="Borodovsky M."/>
            <person name="Worthington M."/>
        </authorList>
    </citation>
    <scope>NUCLEOTIDE SEQUENCE [LARGE SCALE GENOMIC DNA]</scope>
    <source>
        <strain evidence="14">PI 553951</strain>
    </source>
</reference>
<evidence type="ECO:0000256" key="5">
    <source>
        <dbReference type="ARBA" id="ARBA00022723"/>
    </source>
</evidence>
<evidence type="ECO:0000256" key="3">
    <source>
        <dbReference type="ARBA" id="ARBA00022617"/>
    </source>
</evidence>
<dbReference type="Gene3D" id="1.10.630.10">
    <property type="entry name" value="Cytochrome P450"/>
    <property type="match status" value="1"/>
</dbReference>
<evidence type="ECO:0000256" key="1">
    <source>
        <dbReference type="ARBA" id="ARBA00004167"/>
    </source>
</evidence>
<dbReference type="GO" id="GO:0005506">
    <property type="term" value="F:iron ion binding"/>
    <property type="evidence" value="ECO:0007669"/>
    <property type="project" value="InterPro"/>
</dbReference>
<gene>
    <name evidence="14" type="ORF">M0R45_022087</name>
</gene>
<dbReference type="PROSITE" id="PS00086">
    <property type="entry name" value="CYTOCHROME_P450"/>
    <property type="match status" value="1"/>
</dbReference>
<evidence type="ECO:0000256" key="6">
    <source>
        <dbReference type="ARBA" id="ARBA00022989"/>
    </source>
</evidence>
<comment type="subcellular location">
    <subcellularLocation>
        <location evidence="1">Membrane</location>
        <topology evidence="1">Single-pass membrane protein</topology>
    </subcellularLocation>
</comment>
<dbReference type="SUPFAM" id="SSF48264">
    <property type="entry name" value="Cytochrome P450"/>
    <property type="match status" value="1"/>
</dbReference>
<evidence type="ECO:0000313" key="14">
    <source>
        <dbReference type="EMBL" id="KAK9934968.1"/>
    </source>
</evidence>
<keyword evidence="15" id="KW-1185">Reference proteome</keyword>
<dbReference type="EMBL" id="JBEDUW010000004">
    <property type="protein sequence ID" value="KAK9934968.1"/>
    <property type="molecule type" value="Genomic_DNA"/>
</dbReference>
<keyword evidence="9 12" id="KW-0503">Monooxygenase</keyword>
<feature type="transmembrane region" description="Helical" evidence="13">
    <location>
        <begin position="12"/>
        <end position="32"/>
    </location>
</feature>
<keyword evidence="10 13" id="KW-0472">Membrane</keyword>
<dbReference type="InterPro" id="IPR002401">
    <property type="entry name" value="Cyt_P450_E_grp-I"/>
</dbReference>
<dbReference type="Pfam" id="PF00067">
    <property type="entry name" value="p450"/>
    <property type="match status" value="2"/>
</dbReference>
<evidence type="ECO:0000256" key="13">
    <source>
        <dbReference type="SAM" id="Phobius"/>
    </source>
</evidence>
<feature type="binding site" description="axial binding residue" evidence="11">
    <location>
        <position position="448"/>
    </location>
    <ligand>
        <name>heme</name>
        <dbReference type="ChEBI" id="CHEBI:30413"/>
    </ligand>
    <ligandPart>
        <name>Fe</name>
        <dbReference type="ChEBI" id="CHEBI:18248"/>
    </ligandPart>
</feature>
<keyword evidence="7 12" id="KW-0560">Oxidoreductase</keyword>
<name>A0AAW1XF01_RUBAR</name>
<evidence type="ECO:0000313" key="15">
    <source>
        <dbReference type="Proteomes" id="UP001457282"/>
    </source>
</evidence>
<dbReference type="PROSITE" id="PS00018">
    <property type="entry name" value="EF_HAND_1"/>
    <property type="match status" value="1"/>
</dbReference>
<keyword evidence="5 11" id="KW-0479">Metal-binding</keyword>
<organism evidence="14 15">
    <name type="scientific">Rubus argutus</name>
    <name type="common">Southern blackberry</name>
    <dbReference type="NCBI Taxonomy" id="59490"/>
    <lineage>
        <taxon>Eukaryota</taxon>
        <taxon>Viridiplantae</taxon>
        <taxon>Streptophyta</taxon>
        <taxon>Embryophyta</taxon>
        <taxon>Tracheophyta</taxon>
        <taxon>Spermatophyta</taxon>
        <taxon>Magnoliopsida</taxon>
        <taxon>eudicotyledons</taxon>
        <taxon>Gunneridae</taxon>
        <taxon>Pentapetalae</taxon>
        <taxon>rosids</taxon>
        <taxon>fabids</taxon>
        <taxon>Rosales</taxon>
        <taxon>Rosaceae</taxon>
        <taxon>Rosoideae</taxon>
        <taxon>Rosoideae incertae sedis</taxon>
        <taxon>Rubus</taxon>
    </lineage>
</organism>
<dbReference type="PANTHER" id="PTHR24282:SF20">
    <property type="entry name" value="CYTOCHROME P450 CYP749A22-LIKE"/>
    <property type="match status" value="1"/>
</dbReference>